<organism evidence="3 4">
    <name type="scientific">Paroceanicella profunda</name>
    <dbReference type="NCBI Taxonomy" id="2579971"/>
    <lineage>
        <taxon>Bacteria</taxon>
        <taxon>Pseudomonadati</taxon>
        <taxon>Pseudomonadota</taxon>
        <taxon>Alphaproteobacteria</taxon>
        <taxon>Rhodobacterales</taxon>
        <taxon>Paracoccaceae</taxon>
        <taxon>Paroceanicella</taxon>
    </lineage>
</organism>
<evidence type="ECO:0000313" key="3">
    <source>
        <dbReference type="EMBL" id="QDL91051.1"/>
    </source>
</evidence>
<dbReference type="KEGG" id="ppru:FDP22_04175"/>
<evidence type="ECO:0000313" key="4">
    <source>
        <dbReference type="Proteomes" id="UP000305888"/>
    </source>
</evidence>
<dbReference type="SUPFAM" id="SSF53300">
    <property type="entry name" value="vWA-like"/>
    <property type="match status" value="1"/>
</dbReference>
<dbReference type="InterPro" id="IPR002881">
    <property type="entry name" value="DUF58"/>
</dbReference>
<keyword evidence="4" id="KW-1185">Reference proteome</keyword>
<keyword evidence="1" id="KW-0472">Membrane</keyword>
<proteinExistence type="predicted"/>
<protein>
    <submittedName>
        <fullName evidence="3">DUF58 domain-containing protein</fullName>
    </submittedName>
</protein>
<feature type="transmembrane region" description="Helical" evidence="1">
    <location>
        <begin position="49"/>
        <end position="66"/>
    </location>
</feature>
<feature type="transmembrane region" description="Helical" evidence="1">
    <location>
        <begin position="111"/>
        <end position="131"/>
    </location>
</feature>
<dbReference type="Gene3D" id="3.40.50.410">
    <property type="entry name" value="von Willebrand factor, type A domain"/>
    <property type="match status" value="1"/>
</dbReference>
<dbReference type="EMBL" id="CP040818">
    <property type="protein sequence ID" value="QDL91051.1"/>
    <property type="molecule type" value="Genomic_DNA"/>
</dbReference>
<keyword evidence="1" id="KW-1133">Transmembrane helix</keyword>
<evidence type="ECO:0000259" key="2">
    <source>
        <dbReference type="Pfam" id="PF01882"/>
    </source>
</evidence>
<dbReference type="RefSeq" id="WP_138578529.1">
    <property type="nucleotide sequence ID" value="NZ_CP040818.1"/>
</dbReference>
<accession>A0A5B8FGD4</accession>
<feature type="transmembrane region" description="Helical" evidence="1">
    <location>
        <begin position="20"/>
        <end position="43"/>
    </location>
</feature>
<keyword evidence="1" id="KW-0812">Transmembrane</keyword>
<sequence length="512" mass="54367">MTEAAPGTPPAGPGPRRAGAGLIALAALLLAGALAVVLGAVPGPAGGDWPAWIATLLALGLLLTGLRMRAGRGLPAWRIGLRPAPRLLLAGAAGFALSAVVLATGRQGETAAALIWLALLGLVLGDLALSLRGRARVEASLPADVFVGSEARLTLRFAPGPASAPRARVDWPDGLEGPEAIDSRPAQGGGFLAEASLRARARGHWRLEALWLTWTSRLGLFEFTPRLALDLGIAAVPDIRPVSSGRIDVDVRSALYGLKETSARGDGSEFHQLRDFTAGMDIRDIDWKRSARHRSLLAKESRAERNHNVILALDNGYQMRAEVEGLPKIDHAVHAALAVAWAAALGGDQIGLFAYDSQPRLFVPPAPGRAAFARLRRRMADLDYAMVETNHTLALSRLSARIPRRSLIVVFSDFADPTTAELLVETLGALSRRHAIVFVALGDPGLARAATARPHTLDALARGVAAAQMRAERRVVLERLHRLGIAVLDVAPGQLTARLVSAYLDLKAREVI</sequence>
<dbReference type="OrthoDB" id="9776116at2"/>
<dbReference type="Proteomes" id="UP000305888">
    <property type="component" value="Chromosome"/>
</dbReference>
<dbReference type="Pfam" id="PF01882">
    <property type="entry name" value="DUF58"/>
    <property type="match status" value="1"/>
</dbReference>
<reference evidence="3 4" key="1">
    <citation type="submission" date="2019-06" db="EMBL/GenBank/DDBJ databases">
        <title>Genome sequence of Rhodobacteraceae bacterium D4M1.</title>
        <authorList>
            <person name="Cao J."/>
        </authorList>
    </citation>
    <scope>NUCLEOTIDE SEQUENCE [LARGE SCALE GENOMIC DNA]</scope>
    <source>
        <strain evidence="3 4">D4M1</strain>
    </source>
</reference>
<feature type="transmembrane region" description="Helical" evidence="1">
    <location>
        <begin position="87"/>
        <end position="105"/>
    </location>
</feature>
<dbReference type="AlphaFoldDB" id="A0A5B8FGD4"/>
<name>A0A5B8FGD4_9RHOB</name>
<dbReference type="PANTHER" id="PTHR33608">
    <property type="entry name" value="BLL2464 PROTEIN"/>
    <property type="match status" value="1"/>
</dbReference>
<feature type="domain" description="DUF58" evidence="2">
    <location>
        <begin position="273"/>
        <end position="444"/>
    </location>
</feature>
<gene>
    <name evidence="3" type="ORF">FDP22_04175</name>
</gene>
<dbReference type="InterPro" id="IPR036465">
    <property type="entry name" value="vWFA_dom_sf"/>
</dbReference>
<evidence type="ECO:0000256" key="1">
    <source>
        <dbReference type="SAM" id="Phobius"/>
    </source>
</evidence>
<dbReference type="PANTHER" id="PTHR33608:SF3">
    <property type="entry name" value="SLR2013 PROTEIN"/>
    <property type="match status" value="1"/>
</dbReference>